<sequence>MNKNLLTLFCLLWAAIAVGQNRIITGKVTAEEDGSALPGVSILVKGSNAGTTTDTDGAYSISAPSNAVLVFSFVGFTSQEVAVGSSSVIDVTLQSDVLALNEVVVTALGITKEKRSLGYATQSLKSEAIVQAANSGLAGALQGKVSGVSIVPSSGMPGASAKITIRGARSFTGNNAPLYVIDGLPVSSNADLSTGNSVTGSDISNRGVDIDPNDIANIEILKGQAASALYGMRASNGVILITTKKGATGKAAVSFNSNISFDRISRYPDLQTTYAQGSGGVYNPTASTSYGPKIADLPKSTTYGGETDNANTQRDGMKPGMYYVPQRATAGLDPWVKPAVYDNIKNYFDTGITFNNSLNVSQGSERGNYSFSIGNTKQSGIVPGTGMERYNARLSSEARLSKHFKTAFTGNFVVTDIDKAPAANDGIIATVFPAPPSYDLRGIPSHAKGNPYQPVGYRGGAFVNPYWGMNNNTFTEKTNRFFGNGSIMYNSNLGSENLLLDVKYQLGTDIYTTNYSDIWGFGSPTRGSNNNGYLEEYSWTNNMVNSLLTANLSWDINDDLNLTTLLGNEIVNTSTVYRYAYGSDFTFAGWNHMDNTATKDASSEYKYSRTFGTFLNFNLSYRNFLFLTATGRQDRVSTMPRKSRTFYYPSVGLSFVFTELDGIKGNDVLNYGKLRASFAQVGQAGNYLPNYFTIPAYDGGFYSGNPILYPLNGVKAYVPYQIVSDANLKPQNTNSYELGVDLGFFKGLIDFNYTYSRQNVSDQIFNVPLPGSTGAENLLTNGGKVHTNAHEATLNVNAIRKTDLEWSIGANFTKIDNYVDELAPGVESIFLGGFTTPQTRAGIGDKFPVIYGSSFARNAKGQVIVDEDGLPTAGAPGVIGRVAPDFILGLNTSLRYKRLTLSAVSEWKHGGQMYSGTTGLFENYGNSLASAKARDENKVSFVGAVDEDGNAAKVIEGYTAIQTYFQTLNSIDESSIVEASFFKMREIALRYQAIKKSRFNLGVNFFARNLLLWTNSPLLDPESSQGNTNMAGAFERFTLPQTSSYGMGINLQF</sequence>
<dbReference type="InterPro" id="IPR012910">
    <property type="entry name" value="Plug_dom"/>
</dbReference>
<evidence type="ECO:0000259" key="13">
    <source>
        <dbReference type="Pfam" id="PF07715"/>
    </source>
</evidence>
<feature type="region of interest" description="Disordered" evidence="10">
    <location>
        <begin position="293"/>
        <end position="318"/>
    </location>
</feature>
<evidence type="ECO:0000256" key="1">
    <source>
        <dbReference type="ARBA" id="ARBA00004571"/>
    </source>
</evidence>
<dbReference type="NCBIfam" id="TIGR04057">
    <property type="entry name" value="SusC_RagA_signa"/>
    <property type="match status" value="1"/>
</dbReference>
<dbReference type="InterPro" id="IPR037066">
    <property type="entry name" value="Plug_dom_sf"/>
</dbReference>
<keyword evidence="4 8" id="KW-0812">Transmembrane</keyword>
<dbReference type="InterPro" id="IPR039426">
    <property type="entry name" value="TonB-dep_rcpt-like"/>
</dbReference>
<keyword evidence="15" id="KW-1185">Reference proteome</keyword>
<dbReference type="SUPFAM" id="SSF56935">
    <property type="entry name" value="Porins"/>
    <property type="match status" value="1"/>
</dbReference>
<evidence type="ECO:0000259" key="12">
    <source>
        <dbReference type="Pfam" id="PF00593"/>
    </source>
</evidence>
<dbReference type="Pfam" id="PF07715">
    <property type="entry name" value="Plug"/>
    <property type="match status" value="1"/>
</dbReference>
<name>A0ABP8LYC7_9BACT</name>
<accession>A0ABP8LYC7</accession>
<evidence type="ECO:0000313" key="15">
    <source>
        <dbReference type="Proteomes" id="UP001501508"/>
    </source>
</evidence>
<feature type="compositionally biased region" description="Polar residues" evidence="10">
    <location>
        <begin position="299"/>
        <end position="314"/>
    </location>
</feature>
<evidence type="ECO:0000256" key="11">
    <source>
        <dbReference type="SAM" id="SignalP"/>
    </source>
</evidence>
<dbReference type="Pfam" id="PF00593">
    <property type="entry name" value="TonB_dep_Rec_b-barrel"/>
    <property type="match status" value="1"/>
</dbReference>
<dbReference type="Gene3D" id="2.40.170.20">
    <property type="entry name" value="TonB-dependent receptor, beta-barrel domain"/>
    <property type="match status" value="1"/>
</dbReference>
<evidence type="ECO:0000256" key="2">
    <source>
        <dbReference type="ARBA" id="ARBA00022448"/>
    </source>
</evidence>
<comment type="similarity">
    <text evidence="8 9">Belongs to the TonB-dependent receptor family.</text>
</comment>
<dbReference type="Pfam" id="PF13715">
    <property type="entry name" value="CarbopepD_reg_2"/>
    <property type="match status" value="1"/>
</dbReference>
<keyword evidence="11" id="KW-0732">Signal</keyword>
<keyword evidence="7 8" id="KW-0998">Cell outer membrane</keyword>
<dbReference type="Proteomes" id="UP001501508">
    <property type="component" value="Unassembled WGS sequence"/>
</dbReference>
<feature type="signal peptide" evidence="11">
    <location>
        <begin position="1"/>
        <end position="19"/>
    </location>
</feature>
<dbReference type="Gene3D" id="2.170.130.10">
    <property type="entry name" value="TonB-dependent receptor, plug domain"/>
    <property type="match status" value="1"/>
</dbReference>
<dbReference type="EMBL" id="BAABEY010000020">
    <property type="protein sequence ID" value="GAA4438901.1"/>
    <property type="molecule type" value="Genomic_DNA"/>
</dbReference>
<dbReference type="InterPro" id="IPR023996">
    <property type="entry name" value="TonB-dep_OMP_SusC/RagA"/>
</dbReference>
<dbReference type="InterPro" id="IPR023997">
    <property type="entry name" value="TonB-dep_OMP_SusC/RagA_CS"/>
</dbReference>
<dbReference type="InterPro" id="IPR036942">
    <property type="entry name" value="Beta-barrel_TonB_sf"/>
</dbReference>
<keyword evidence="3 8" id="KW-1134">Transmembrane beta strand</keyword>
<evidence type="ECO:0000256" key="5">
    <source>
        <dbReference type="ARBA" id="ARBA00023077"/>
    </source>
</evidence>
<dbReference type="SUPFAM" id="SSF49464">
    <property type="entry name" value="Carboxypeptidase regulatory domain-like"/>
    <property type="match status" value="1"/>
</dbReference>
<evidence type="ECO:0000256" key="9">
    <source>
        <dbReference type="RuleBase" id="RU003357"/>
    </source>
</evidence>
<evidence type="ECO:0000256" key="4">
    <source>
        <dbReference type="ARBA" id="ARBA00022692"/>
    </source>
</evidence>
<evidence type="ECO:0000256" key="7">
    <source>
        <dbReference type="ARBA" id="ARBA00023237"/>
    </source>
</evidence>
<evidence type="ECO:0000256" key="3">
    <source>
        <dbReference type="ARBA" id="ARBA00022452"/>
    </source>
</evidence>
<keyword evidence="2 8" id="KW-0813">Transport</keyword>
<evidence type="ECO:0000256" key="10">
    <source>
        <dbReference type="SAM" id="MobiDB-lite"/>
    </source>
</evidence>
<keyword evidence="5 9" id="KW-0798">TonB box</keyword>
<evidence type="ECO:0000256" key="8">
    <source>
        <dbReference type="PROSITE-ProRule" id="PRU01360"/>
    </source>
</evidence>
<dbReference type="RefSeq" id="WP_345028512.1">
    <property type="nucleotide sequence ID" value="NZ_BAABEY010000020.1"/>
</dbReference>
<feature type="domain" description="TonB-dependent receptor plug" evidence="13">
    <location>
        <begin position="114"/>
        <end position="238"/>
    </location>
</feature>
<protein>
    <submittedName>
        <fullName evidence="14">SusC/RagA family TonB-linked outer membrane protein</fullName>
    </submittedName>
</protein>
<reference evidence="15" key="1">
    <citation type="journal article" date="2019" name="Int. J. Syst. Evol. Microbiol.">
        <title>The Global Catalogue of Microorganisms (GCM) 10K type strain sequencing project: providing services to taxonomists for standard genome sequencing and annotation.</title>
        <authorList>
            <consortium name="The Broad Institute Genomics Platform"/>
            <consortium name="The Broad Institute Genome Sequencing Center for Infectious Disease"/>
            <person name="Wu L."/>
            <person name="Ma J."/>
        </authorList>
    </citation>
    <scope>NUCLEOTIDE SEQUENCE [LARGE SCALE GENOMIC DNA]</scope>
    <source>
        <strain evidence="15">JCM 31920</strain>
    </source>
</reference>
<gene>
    <name evidence="14" type="ORF">GCM10023091_20230</name>
</gene>
<organism evidence="14 15">
    <name type="scientific">Ravibacter arvi</name>
    <dbReference type="NCBI Taxonomy" id="2051041"/>
    <lineage>
        <taxon>Bacteria</taxon>
        <taxon>Pseudomonadati</taxon>
        <taxon>Bacteroidota</taxon>
        <taxon>Cytophagia</taxon>
        <taxon>Cytophagales</taxon>
        <taxon>Spirosomataceae</taxon>
        <taxon>Ravibacter</taxon>
    </lineage>
</organism>
<dbReference type="PROSITE" id="PS52016">
    <property type="entry name" value="TONB_DEPENDENT_REC_3"/>
    <property type="match status" value="1"/>
</dbReference>
<dbReference type="Gene3D" id="2.60.40.1120">
    <property type="entry name" value="Carboxypeptidase-like, regulatory domain"/>
    <property type="match status" value="1"/>
</dbReference>
<feature type="domain" description="TonB-dependent receptor-like beta-barrel" evidence="12">
    <location>
        <begin position="449"/>
        <end position="844"/>
    </location>
</feature>
<dbReference type="InterPro" id="IPR000531">
    <property type="entry name" value="Beta-barrel_TonB"/>
</dbReference>
<comment type="subcellular location">
    <subcellularLocation>
        <location evidence="1 8">Cell outer membrane</location>
        <topology evidence="1 8">Multi-pass membrane protein</topology>
    </subcellularLocation>
</comment>
<feature type="chain" id="PRO_5046930934" evidence="11">
    <location>
        <begin position="20"/>
        <end position="1053"/>
    </location>
</feature>
<comment type="caution">
    <text evidence="14">The sequence shown here is derived from an EMBL/GenBank/DDBJ whole genome shotgun (WGS) entry which is preliminary data.</text>
</comment>
<proteinExistence type="inferred from homology"/>
<keyword evidence="6 8" id="KW-0472">Membrane</keyword>
<dbReference type="InterPro" id="IPR008969">
    <property type="entry name" value="CarboxyPept-like_regulatory"/>
</dbReference>
<evidence type="ECO:0000256" key="6">
    <source>
        <dbReference type="ARBA" id="ARBA00023136"/>
    </source>
</evidence>
<dbReference type="NCBIfam" id="TIGR04056">
    <property type="entry name" value="OMP_RagA_SusC"/>
    <property type="match status" value="1"/>
</dbReference>
<evidence type="ECO:0000313" key="14">
    <source>
        <dbReference type="EMBL" id="GAA4438901.1"/>
    </source>
</evidence>